<comment type="caution">
    <text evidence="3">The sequence shown here is derived from an EMBL/GenBank/DDBJ whole genome shotgun (WGS) entry which is preliminary data.</text>
</comment>
<dbReference type="PANTHER" id="PTHR45138">
    <property type="entry name" value="REGULATORY COMPONENTS OF SENSORY TRANSDUCTION SYSTEM"/>
    <property type="match status" value="1"/>
</dbReference>
<dbReference type="GO" id="GO:0052621">
    <property type="term" value="F:diguanylate cyclase activity"/>
    <property type="evidence" value="ECO:0007669"/>
    <property type="project" value="TreeGrafter"/>
</dbReference>
<dbReference type="OrthoDB" id="9805474at2"/>
<feature type="transmembrane region" description="Helical" evidence="1">
    <location>
        <begin position="199"/>
        <end position="218"/>
    </location>
</feature>
<feature type="transmembrane region" description="Helical" evidence="1">
    <location>
        <begin position="5"/>
        <end position="21"/>
    </location>
</feature>
<evidence type="ECO:0000313" key="4">
    <source>
        <dbReference type="Proteomes" id="UP000432715"/>
    </source>
</evidence>
<dbReference type="AlphaFoldDB" id="A0A6I0F2B6"/>
<dbReference type="Gene3D" id="3.30.70.270">
    <property type="match status" value="1"/>
</dbReference>
<dbReference type="GO" id="GO:0043709">
    <property type="term" value="P:cell adhesion involved in single-species biofilm formation"/>
    <property type="evidence" value="ECO:0007669"/>
    <property type="project" value="TreeGrafter"/>
</dbReference>
<feature type="transmembrane region" description="Helical" evidence="1">
    <location>
        <begin position="151"/>
        <end position="169"/>
    </location>
</feature>
<keyword evidence="1" id="KW-0472">Membrane</keyword>
<dbReference type="EMBL" id="WBZC01000019">
    <property type="protein sequence ID" value="KAB3535442.1"/>
    <property type="molecule type" value="Genomic_DNA"/>
</dbReference>
<accession>A0A6I0F2B6</accession>
<dbReference type="NCBIfam" id="TIGR00254">
    <property type="entry name" value="GGDEF"/>
    <property type="match status" value="1"/>
</dbReference>
<dbReference type="InterPro" id="IPR050469">
    <property type="entry name" value="Diguanylate_Cyclase"/>
</dbReference>
<protein>
    <submittedName>
        <fullName evidence="3">Diguanylate cyclase</fullName>
    </submittedName>
</protein>
<sequence length="391" mass="45036">MKKMLTSIIVLIAAFIYYNFLDSLPSAIITITQYAPYVIFSFGMIMAIQFNRSRIFFILLTLFIAKIAINPIWVNDSVFTYICFFTSINVLVFSILKERGYLTVWGLIRFFFIFIQASFLIWLYFRGYSETVTKLNADLFPWNMLSPIPDYGILLFLFVLAILILRGYLYKSFLEPFLVGVMVSSFISLNFYNNNLLSSVFFSCGGIILITAIIKLTYNMSYLDELTGLPARRALREDMLKLSGNYVIAMLDIDFFKKFNDKHGHDIGDEVLKMVAATIKEVNGRGKAYRYGGEEFTILFPNKDLTEAIPFLEEVRERVAKRGFIVRSKNRPRKKPEKIVKNKITTKKLHVTISIGGAEKTKELRTPQEVLKMADKALYRAKKKGRNCVSK</sequence>
<name>A0A6I0F2B6_9FIRM</name>
<dbReference type="Proteomes" id="UP000432715">
    <property type="component" value="Unassembled WGS sequence"/>
</dbReference>
<dbReference type="Pfam" id="PF00990">
    <property type="entry name" value="GGDEF"/>
    <property type="match status" value="1"/>
</dbReference>
<dbReference type="PROSITE" id="PS50887">
    <property type="entry name" value="GGDEF"/>
    <property type="match status" value="1"/>
</dbReference>
<evidence type="ECO:0000256" key="1">
    <source>
        <dbReference type="SAM" id="Phobius"/>
    </source>
</evidence>
<organism evidence="3 4">
    <name type="scientific">Alkaliphilus pronyensis</name>
    <dbReference type="NCBI Taxonomy" id="1482732"/>
    <lineage>
        <taxon>Bacteria</taxon>
        <taxon>Bacillati</taxon>
        <taxon>Bacillota</taxon>
        <taxon>Clostridia</taxon>
        <taxon>Peptostreptococcales</taxon>
        <taxon>Natronincolaceae</taxon>
        <taxon>Alkaliphilus</taxon>
    </lineage>
</organism>
<dbReference type="GO" id="GO:1902201">
    <property type="term" value="P:negative regulation of bacterial-type flagellum-dependent cell motility"/>
    <property type="evidence" value="ECO:0007669"/>
    <property type="project" value="TreeGrafter"/>
</dbReference>
<feature type="domain" description="GGDEF" evidence="2">
    <location>
        <begin position="244"/>
        <end position="391"/>
    </location>
</feature>
<evidence type="ECO:0000259" key="2">
    <source>
        <dbReference type="PROSITE" id="PS50887"/>
    </source>
</evidence>
<feature type="transmembrane region" description="Helical" evidence="1">
    <location>
        <begin position="103"/>
        <end position="125"/>
    </location>
</feature>
<keyword evidence="1" id="KW-1133">Transmembrane helix</keyword>
<dbReference type="CDD" id="cd01949">
    <property type="entry name" value="GGDEF"/>
    <property type="match status" value="1"/>
</dbReference>
<keyword evidence="1" id="KW-0812">Transmembrane</keyword>
<dbReference type="SUPFAM" id="SSF55073">
    <property type="entry name" value="Nucleotide cyclase"/>
    <property type="match status" value="1"/>
</dbReference>
<proteinExistence type="predicted"/>
<evidence type="ECO:0000313" key="3">
    <source>
        <dbReference type="EMBL" id="KAB3535442.1"/>
    </source>
</evidence>
<feature type="transmembrane region" description="Helical" evidence="1">
    <location>
        <begin position="79"/>
        <end position="96"/>
    </location>
</feature>
<feature type="transmembrane region" description="Helical" evidence="1">
    <location>
        <begin position="55"/>
        <end position="73"/>
    </location>
</feature>
<reference evidence="3 4" key="1">
    <citation type="submission" date="2019-10" db="EMBL/GenBank/DDBJ databases">
        <title>Alkaliphilus serpentinus sp. nov. and Alkaliphilus pronyensis sp. nov., two novel anaerobic alkaliphilic species isolated from the serpentinized-hosted hydrothermal field of the Prony Bay (New Caledonia).</title>
        <authorList>
            <person name="Postec A."/>
        </authorList>
    </citation>
    <scope>NUCLEOTIDE SEQUENCE [LARGE SCALE GENOMIC DNA]</scope>
    <source>
        <strain evidence="3 4">LacV</strain>
    </source>
</reference>
<dbReference type="InterPro" id="IPR000160">
    <property type="entry name" value="GGDEF_dom"/>
</dbReference>
<dbReference type="PANTHER" id="PTHR45138:SF9">
    <property type="entry name" value="DIGUANYLATE CYCLASE DGCM-RELATED"/>
    <property type="match status" value="1"/>
</dbReference>
<keyword evidence="4" id="KW-1185">Reference proteome</keyword>
<gene>
    <name evidence="3" type="ORF">F8154_06570</name>
</gene>
<feature type="transmembrane region" description="Helical" evidence="1">
    <location>
        <begin position="27"/>
        <end position="48"/>
    </location>
</feature>
<dbReference type="InterPro" id="IPR029787">
    <property type="entry name" value="Nucleotide_cyclase"/>
</dbReference>
<dbReference type="SMART" id="SM00267">
    <property type="entry name" value="GGDEF"/>
    <property type="match status" value="1"/>
</dbReference>
<dbReference type="GO" id="GO:0005886">
    <property type="term" value="C:plasma membrane"/>
    <property type="evidence" value="ECO:0007669"/>
    <property type="project" value="TreeGrafter"/>
</dbReference>
<dbReference type="InterPro" id="IPR043128">
    <property type="entry name" value="Rev_trsase/Diguanyl_cyclase"/>
</dbReference>